<feature type="transmembrane region" description="Helical" evidence="2">
    <location>
        <begin position="135"/>
        <end position="155"/>
    </location>
</feature>
<feature type="transmembrane region" description="Helical" evidence="2">
    <location>
        <begin position="305"/>
        <end position="323"/>
    </location>
</feature>
<evidence type="ECO:0000256" key="1">
    <source>
        <dbReference type="SAM" id="MobiDB-lite"/>
    </source>
</evidence>
<feature type="region of interest" description="Disordered" evidence="1">
    <location>
        <begin position="1"/>
        <end position="27"/>
    </location>
</feature>
<reference evidence="3 4" key="1">
    <citation type="submission" date="2021-03" db="EMBL/GenBank/DDBJ databases">
        <title>Sequencing the genomes of 1000 actinobacteria strains.</title>
        <authorList>
            <person name="Klenk H.-P."/>
        </authorList>
    </citation>
    <scope>NUCLEOTIDE SEQUENCE [LARGE SCALE GENOMIC DNA]</scope>
    <source>
        <strain evidence="3 4">DSM 46670</strain>
    </source>
</reference>
<evidence type="ECO:0000313" key="3">
    <source>
        <dbReference type="EMBL" id="MBP2321656.1"/>
    </source>
</evidence>
<keyword evidence="2" id="KW-1133">Transmembrane helix</keyword>
<name>A0ABS4TCU8_9PSEU</name>
<feature type="transmembrane region" description="Helical" evidence="2">
    <location>
        <begin position="189"/>
        <end position="218"/>
    </location>
</feature>
<organism evidence="3 4">
    <name type="scientific">Kibdelosporangium banguiense</name>
    <dbReference type="NCBI Taxonomy" id="1365924"/>
    <lineage>
        <taxon>Bacteria</taxon>
        <taxon>Bacillati</taxon>
        <taxon>Actinomycetota</taxon>
        <taxon>Actinomycetes</taxon>
        <taxon>Pseudonocardiales</taxon>
        <taxon>Pseudonocardiaceae</taxon>
        <taxon>Kibdelosporangium</taxon>
    </lineage>
</organism>
<feature type="transmembrane region" description="Helical" evidence="2">
    <location>
        <begin position="343"/>
        <end position="361"/>
    </location>
</feature>
<feature type="transmembrane region" description="Helical" evidence="2">
    <location>
        <begin position="366"/>
        <end position="387"/>
    </location>
</feature>
<accession>A0ABS4TCU8</accession>
<feature type="transmembrane region" description="Helical" evidence="2">
    <location>
        <begin position="230"/>
        <end position="249"/>
    </location>
</feature>
<feature type="transmembrane region" description="Helical" evidence="2">
    <location>
        <begin position="425"/>
        <end position="443"/>
    </location>
</feature>
<keyword evidence="2" id="KW-0472">Membrane</keyword>
<dbReference type="RefSeq" id="WP_209636652.1">
    <property type="nucleotide sequence ID" value="NZ_JAGINW010000001.1"/>
</dbReference>
<keyword evidence="2" id="KW-0812">Transmembrane</keyword>
<comment type="caution">
    <text evidence="3">The sequence shown here is derived from an EMBL/GenBank/DDBJ whole genome shotgun (WGS) entry which is preliminary data.</text>
</comment>
<proteinExistence type="predicted"/>
<feature type="transmembrane region" description="Helical" evidence="2">
    <location>
        <begin position="280"/>
        <end position="298"/>
    </location>
</feature>
<sequence>MTTLPKNEEAQLDDAPAAEEPAGPRRRIGWPGVGQTVLSAALLGLILHWRYGYMAGVGDHLVLSAVGRHWADPSAFAGDWIIANAPQPHWFFDIITWFGAVIGHIGAVYLVYWIIGLVVFGAATSILAKRWAPEHPWVATVLVSVIGGITPWWLLGTGSPMLAIALPGVLAGFMVYLSLAALLTGRYRLAGTVAVATAIVHVQQGGVVGVLLLTVGLVELFRSRPRRPQWWLFGSAIACFVIMFVSLRARPVAGNMNDFAQACQQLIPYHCEATSWPSSLIWQGFALVGLALATVLYMTRRTWPIWAATLALTALGLAIGVAVDRWDVPTLGVLAQGLNIYRLDVLLMPFAAWGLLAPIFVKQRVWVRWVSLAVVLYFAYEVLNTHAFEPAYPLVYPRGGNWIGVAAAALVLGVLWVSLGRKFRFAIPAMGVVVAGSIFMSMWNSTAISLKALDPTFIPDTNIRVWGEAVQRVVPPGEQLVAAPLGPYVRMVTERGVVADCKNGPYGGPAWYEYQARINALGGFGQCRSLDAAGFNNLTPSQVSNVAKTYNANYIVIETGQTDDMPGLKSLGWTEVLGPVGPVDNYIFKAPWAK</sequence>
<feature type="transmembrane region" description="Helical" evidence="2">
    <location>
        <begin position="399"/>
        <end position="418"/>
    </location>
</feature>
<protein>
    <submittedName>
        <fullName evidence="3">Uncharacterized protein</fullName>
    </submittedName>
</protein>
<dbReference type="EMBL" id="JAGINW010000001">
    <property type="protein sequence ID" value="MBP2321656.1"/>
    <property type="molecule type" value="Genomic_DNA"/>
</dbReference>
<evidence type="ECO:0000256" key="2">
    <source>
        <dbReference type="SAM" id="Phobius"/>
    </source>
</evidence>
<keyword evidence="4" id="KW-1185">Reference proteome</keyword>
<evidence type="ECO:0000313" key="4">
    <source>
        <dbReference type="Proteomes" id="UP001519332"/>
    </source>
</evidence>
<gene>
    <name evidence="3" type="ORF">JOF56_002041</name>
</gene>
<feature type="transmembrane region" description="Helical" evidence="2">
    <location>
        <begin position="162"/>
        <end position="183"/>
    </location>
</feature>
<dbReference type="Proteomes" id="UP001519332">
    <property type="component" value="Unassembled WGS sequence"/>
</dbReference>